<reference evidence="2 3" key="1">
    <citation type="submission" date="2018-04" db="EMBL/GenBank/DDBJ databases">
        <title>Halococcoides cellulosivorans gen. nov., sp. nov., an extremely halophilic cellulose-utilizing haloarchaeon from hypersaline lakes.</title>
        <authorList>
            <person name="Sorokin D.Y."/>
            <person name="Toshchakov S.V."/>
            <person name="Samarov N.I."/>
            <person name="Korzhenkov A."/>
            <person name="Kublanov I.V."/>
        </authorList>
    </citation>
    <scope>NUCLEOTIDE SEQUENCE [LARGE SCALE GENOMIC DNA]</scope>
    <source>
        <strain evidence="2 3">HArcel1</strain>
    </source>
</reference>
<name>A0A2R4X3H4_9EURY</name>
<organism evidence="2 3">
    <name type="scientific">Halococcoides cellulosivorans</name>
    <dbReference type="NCBI Taxonomy" id="1679096"/>
    <lineage>
        <taxon>Archaea</taxon>
        <taxon>Methanobacteriati</taxon>
        <taxon>Methanobacteriota</taxon>
        <taxon>Stenosarchaea group</taxon>
        <taxon>Halobacteria</taxon>
        <taxon>Halobacteriales</taxon>
        <taxon>Haloarculaceae</taxon>
        <taxon>Halococcoides</taxon>
    </lineage>
</organism>
<sequence>MSTESSRTIAAVIPASDPSAVARTIRRLPAMVNRAYVVDNGTRESDWTAICRLVAEASQADRGTDRVVAVPRARETGTGIETGYLRALDDGVDMTIVLDSDRADPAAITPHIASIVDDVDGLQPLVAIDPEDPGADDPPATTVERDDAPTTRDAGDTPPAHAETGSVAHRPEADSTAAQSDETTAESSRRAEPAEIDNV</sequence>
<dbReference type="GeneID" id="36513211"/>
<dbReference type="RefSeq" id="WP_108383798.1">
    <property type="nucleotide sequence ID" value="NZ_CP028858.1"/>
</dbReference>
<keyword evidence="3" id="KW-1185">Reference proteome</keyword>
<gene>
    <name evidence="2" type="ORF">HARCEL1_11850</name>
</gene>
<feature type="compositionally biased region" description="Basic and acidic residues" evidence="1">
    <location>
        <begin position="143"/>
        <end position="155"/>
    </location>
</feature>
<dbReference type="KEGG" id="harc:HARCEL1_11850"/>
<feature type="compositionally biased region" description="Polar residues" evidence="1">
    <location>
        <begin position="176"/>
        <end position="186"/>
    </location>
</feature>
<evidence type="ECO:0000313" key="3">
    <source>
        <dbReference type="Proteomes" id="UP000244727"/>
    </source>
</evidence>
<dbReference type="AlphaFoldDB" id="A0A2R4X3H4"/>
<evidence type="ECO:0000313" key="2">
    <source>
        <dbReference type="EMBL" id="AWB28350.1"/>
    </source>
</evidence>
<accession>A0A2R4X3H4</accession>
<evidence type="ECO:0000256" key="1">
    <source>
        <dbReference type="SAM" id="MobiDB-lite"/>
    </source>
</evidence>
<protein>
    <submittedName>
        <fullName evidence="2">Uncharacterized protein</fullName>
    </submittedName>
</protein>
<dbReference type="EMBL" id="CP028858">
    <property type="protein sequence ID" value="AWB28350.1"/>
    <property type="molecule type" value="Genomic_DNA"/>
</dbReference>
<feature type="region of interest" description="Disordered" evidence="1">
    <location>
        <begin position="125"/>
        <end position="199"/>
    </location>
</feature>
<dbReference type="Proteomes" id="UP000244727">
    <property type="component" value="Chromosome"/>
</dbReference>
<proteinExistence type="predicted"/>